<comment type="caution">
    <text evidence="6">The sequence shown here is derived from an EMBL/GenBank/DDBJ whole genome shotgun (WGS) entry which is preliminary data.</text>
</comment>
<dbReference type="Gene3D" id="1.10.10.10">
    <property type="entry name" value="Winged helix-like DNA-binding domain superfamily/Winged helix DNA-binding domain"/>
    <property type="match status" value="1"/>
</dbReference>
<dbReference type="AlphaFoldDB" id="A0A5C4SMV8"/>
<proteinExistence type="inferred from homology"/>
<dbReference type="GO" id="GO:0000976">
    <property type="term" value="F:transcription cis-regulatory region binding"/>
    <property type="evidence" value="ECO:0007669"/>
    <property type="project" value="TreeGrafter"/>
</dbReference>
<accession>A0A5C4SMV8</accession>
<protein>
    <submittedName>
        <fullName evidence="6">LysR family transcriptional regulator</fullName>
    </submittedName>
</protein>
<organism evidence="6 7">
    <name type="scientific">Allotamlana fucoidanivorans</name>
    <dbReference type="NCBI Taxonomy" id="2583814"/>
    <lineage>
        <taxon>Bacteria</taxon>
        <taxon>Pseudomonadati</taxon>
        <taxon>Bacteroidota</taxon>
        <taxon>Flavobacteriia</taxon>
        <taxon>Flavobacteriales</taxon>
        <taxon>Flavobacteriaceae</taxon>
        <taxon>Allotamlana</taxon>
    </lineage>
</organism>
<evidence type="ECO:0000256" key="3">
    <source>
        <dbReference type="ARBA" id="ARBA00023125"/>
    </source>
</evidence>
<dbReference type="Gene3D" id="3.40.190.10">
    <property type="entry name" value="Periplasmic binding protein-like II"/>
    <property type="match status" value="2"/>
</dbReference>
<evidence type="ECO:0000256" key="2">
    <source>
        <dbReference type="ARBA" id="ARBA00023015"/>
    </source>
</evidence>
<gene>
    <name evidence="6" type="ORF">FGF67_08510</name>
</gene>
<keyword evidence="3" id="KW-0238">DNA-binding</keyword>
<dbReference type="RefSeq" id="WP_139696729.1">
    <property type="nucleotide sequence ID" value="NZ_CP074074.1"/>
</dbReference>
<dbReference type="PANTHER" id="PTHR30126">
    <property type="entry name" value="HTH-TYPE TRANSCRIPTIONAL REGULATOR"/>
    <property type="match status" value="1"/>
</dbReference>
<evidence type="ECO:0000313" key="7">
    <source>
        <dbReference type="Proteomes" id="UP000308713"/>
    </source>
</evidence>
<evidence type="ECO:0000259" key="5">
    <source>
        <dbReference type="PROSITE" id="PS50931"/>
    </source>
</evidence>
<name>A0A5C4SMV8_9FLAO</name>
<keyword evidence="2" id="KW-0805">Transcription regulation</keyword>
<dbReference type="SUPFAM" id="SSF53850">
    <property type="entry name" value="Periplasmic binding protein-like II"/>
    <property type="match status" value="1"/>
</dbReference>
<dbReference type="Proteomes" id="UP000308713">
    <property type="component" value="Unassembled WGS sequence"/>
</dbReference>
<reference evidence="6 7" key="1">
    <citation type="submission" date="2019-05" db="EMBL/GenBank/DDBJ databases">
        <title>Tamlana fucoidanivorans sp. nov., isolated from the surface of algae collected from Fujian province in China.</title>
        <authorList>
            <person name="Li J."/>
        </authorList>
    </citation>
    <scope>NUCLEOTIDE SEQUENCE [LARGE SCALE GENOMIC DNA]</scope>
    <source>
        <strain evidence="6 7">CW2-9</strain>
    </source>
</reference>
<evidence type="ECO:0000313" key="6">
    <source>
        <dbReference type="EMBL" id="TNJ44673.1"/>
    </source>
</evidence>
<dbReference type="PROSITE" id="PS50931">
    <property type="entry name" value="HTH_LYSR"/>
    <property type="match status" value="1"/>
</dbReference>
<dbReference type="EMBL" id="VDCS01000007">
    <property type="protein sequence ID" value="TNJ44673.1"/>
    <property type="molecule type" value="Genomic_DNA"/>
</dbReference>
<dbReference type="SUPFAM" id="SSF46785">
    <property type="entry name" value="Winged helix' DNA-binding domain"/>
    <property type="match status" value="1"/>
</dbReference>
<dbReference type="InterPro" id="IPR005119">
    <property type="entry name" value="LysR_subst-bd"/>
</dbReference>
<dbReference type="InterPro" id="IPR036390">
    <property type="entry name" value="WH_DNA-bd_sf"/>
</dbReference>
<comment type="similarity">
    <text evidence="1">Belongs to the LysR transcriptional regulatory family.</text>
</comment>
<evidence type="ECO:0000256" key="4">
    <source>
        <dbReference type="ARBA" id="ARBA00023163"/>
    </source>
</evidence>
<keyword evidence="7" id="KW-1185">Reference proteome</keyword>
<feature type="domain" description="HTH lysR-type" evidence="5">
    <location>
        <begin position="1"/>
        <end position="60"/>
    </location>
</feature>
<dbReference type="Pfam" id="PF00126">
    <property type="entry name" value="HTH_1"/>
    <property type="match status" value="1"/>
</dbReference>
<dbReference type="Pfam" id="PF03466">
    <property type="entry name" value="LysR_substrate"/>
    <property type="match status" value="1"/>
</dbReference>
<dbReference type="InterPro" id="IPR000847">
    <property type="entry name" value="LysR_HTH_N"/>
</dbReference>
<keyword evidence="4" id="KW-0804">Transcription</keyword>
<dbReference type="InterPro" id="IPR036388">
    <property type="entry name" value="WH-like_DNA-bd_sf"/>
</dbReference>
<sequence length="308" mass="35070">MNYTLHQLEVFLKIAELQSVTKASEALYLTQPAVSIQLKNFQDQFKIPLFEVVGRRIYITEFGEEVAQATQKIMDEVKAIDYKALSYQGELAGKLKIAIVSTAKYVMPYFISDFINQHRGIDLVMDVTNKASVIKALENNEVDFAMVSTIPKKLKINRIQLMPNELYMVGGKEYQHKGKYLSKSEFQKLPLIYREQGSATRLAMEKFIDSKKISTYKKMELTSNEALKQAVISGLGYSIMPLIGIKNALTIGDLQIIPVKGLPIVTNWNLIWLSSKNMSTIAKSLINYVKENKQVIIDKHFDWLNESE</sequence>
<dbReference type="PANTHER" id="PTHR30126:SF5">
    <property type="entry name" value="HTH-TYPE TRANSCRIPTIONAL ACTIVATOR CMPR"/>
    <property type="match status" value="1"/>
</dbReference>
<evidence type="ECO:0000256" key="1">
    <source>
        <dbReference type="ARBA" id="ARBA00009437"/>
    </source>
</evidence>
<dbReference type="GO" id="GO:0003700">
    <property type="term" value="F:DNA-binding transcription factor activity"/>
    <property type="evidence" value="ECO:0007669"/>
    <property type="project" value="InterPro"/>
</dbReference>
<dbReference type="OrthoDB" id="9785745at2"/>